<dbReference type="GO" id="GO:0003700">
    <property type="term" value="F:DNA-binding transcription factor activity"/>
    <property type="evidence" value="ECO:0007669"/>
    <property type="project" value="InterPro"/>
</dbReference>
<gene>
    <name evidence="3" type="ORF">D6C19_08270</name>
</gene>
<dbReference type="GO" id="GO:0003677">
    <property type="term" value="F:DNA binding"/>
    <property type="evidence" value="ECO:0007669"/>
    <property type="project" value="UniProtKB-KW"/>
</dbReference>
<dbReference type="CDD" id="cd00090">
    <property type="entry name" value="HTH_ARSR"/>
    <property type="match status" value="1"/>
</dbReference>
<dbReference type="InterPro" id="IPR036390">
    <property type="entry name" value="WH_DNA-bd_sf"/>
</dbReference>
<dbReference type="GO" id="GO:0032791">
    <property type="term" value="F:lead ion binding"/>
    <property type="evidence" value="ECO:0007669"/>
    <property type="project" value="TreeGrafter"/>
</dbReference>
<comment type="caution">
    <text evidence="3">The sequence shown here is derived from an EMBL/GenBank/DDBJ whole genome shotgun (WGS) entry which is preliminary data.</text>
</comment>
<dbReference type="PANTHER" id="PTHR39168">
    <property type="entry name" value="TRANSCRIPTIONAL REGULATOR-RELATED"/>
    <property type="match status" value="1"/>
</dbReference>
<keyword evidence="1" id="KW-0238">DNA-binding</keyword>
<accession>A0A4Q2AM09</accession>
<name>A0A4Q2AM09_9LACO</name>
<dbReference type="InterPro" id="IPR036388">
    <property type="entry name" value="WH-like_DNA-bd_sf"/>
</dbReference>
<dbReference type="InterPro" id="IPR052543">
    <property type="entry name" value="HTH_Metal-responsive_Reg"/>
</dbReference>
<dbReference type="GO" id="GO:0010288">
    <property type="term" value="P:response to lead ion"/>
    <property type="evidence" value="ECO:0007669"/>
    <property type="project" value="TreeGrafter"/>
</dbReference>
<dbReference type="GO" id="GO:0097063">
    <property type="term" value="F:cadmium ion sensor activity"/>
    <property type="evidence" value="ECO:0007669"/>
    <property type="project" value="TreeGrafter"/>
</dbReference>
<dbReference type="PROSITE" id="PS50987">
    <property type="entry name" value="HTH_ARSR_2"/>
    <property type="match status" value="1"/>
</dbReference>
<dbReference type="NCBIfam" id="NF033788">
    <property type="entry name" value="HTH_metalloreg"/>
    <property type="match status" value="1"/>
</dbReference>
<feature type="domain" description="HTH arsR-type" evidence="2">
    <location>
        <begin position="1"/>
        <end position="93"/>
    </location>
</feature>
<dbReference type="SMART" id="SM00418">
    <property type="entry name" value="HTH_ARSR"/>
    <property type="match status" value="1"/>
</dbReference>
<dbReference type="InterPro" id="IPR011991">
    <property type="entry name" value="ArsR-like_HTH"/>
</dbReference>
<dbReference type="RefSeq" id="WP_129303312.1">
    <property type="nucleotide sequence ID" value="NZ_QZFR01000064.1"/>
</dbReference>
<evidence type="ECO:0000256" key="1">
    <source>
        <dbReference type="ARBA" id="ARBA00023125"/>
    </source>
</evidence>
<dbReference type="AlphaFoldDB" id="A0A4Q2AM09"/>
<dbReference type="Gene3D" id="1.10.10.10">
    <property type="entry name" value="Winged helix-like DNA-binding domain superfamily/Winged helix DNA-binding domain"/>
    <property type="match status" value="1"/>
</dbReference>
<dbReference type="OrthoDB" id="9797716at2"/>
<proteinExistence type="predicted"/>
<dbReference type="EMBL" id="QZFR01000064">
    <property type="protein sequence ID" value="RXV70575.1"/>
    <property type="molecule type" value="Genomic_DNA"/>
</dbReference>
<sequence length="238" mass="27256">MNSPDVTTILRLLSDRSRITILDILMDGRAYTVNEITAFTKLKQHTVSYHLKLLTEAKLTAVKQYGKFRYYSISNTMTPELFEFLSNYSPVEPTKSYKQHFAKKELKQARTCYDHIAGELGVKIKDFLISENIIIAANDNSGIYSVTPSGEIFFAEELKIIIENLKKKKRKFCIDCLDWSERKNHLAGALANAILDFLLNNDYVTQATGSRALKITDTGEKFFKDNWHIILTQNDLSQ</sequence>
<evidence type="ECO:0000313" key="4">
    <source>
        <dbReference type="Proteomes" id="UP000289316"/>
    </source>
</evidence>
<dbReference type="Pfam" id="PF12840">
    <property type="entry name" value="HTH_20"/>
    <property type="match status" value="1"/>
</dbReference>
<dbReference type="SUPFAM" id="SSF46785">
    <property type="entry name" value="Winged helix' DNA-binding domain"/>
    <property type="match status" value="1"/>
</dbReference>
<dbReference type="PANTHER" id="PTHR39168:SF1">
    <property type="entry name" value="TRANSCRIPTIONAL REGULATORY PROTEIN"/>
    <property type="match status" value="1"/>
</dbReference>
<dbReference type="GO" id="GO:0046686">
    <property type="term" value="P:response to cadmium ion"/>
    <property type="evidence" value="ECO:0007669"/>
    <property type="project" value="TreeGrafter"/>
</dbReference>
<dbReference type="Proteomes" id="UP000289316">
    <property type="component" value="Unassembled WGS sequence"/>
</dbReference>
<dbReference type="PRINTS" id="PR00778">
    <property type="entry name" value="HTHARSR"/>
</dbReference>
<evidence type="ECO:0000259" key="2">
    <source>
        <dbReference type="PROSITE" id="PS50987"/>
    </source>
</evidence>
<organism evidence="3 4">
    <name type="scientific">Ligilactobacillus murinus</name>
    <dbReference type="NCBI Taxonomy" id="1622"/>
    <lineage>
        <taxon>Bacteria</taxon>
        <taxon>Bacillati</taxon>
        <taxon>Bacillota</taxon>
        <taxon>Bacilli</taxon>
        <taxon>Lactobacillales</taxon>
        <taxon>Lactobacillaceae</taxon>
        <taxon>Ligilactobacillus</taxon>
    </lineage>
</organism>
<dbReference type="InterPro" id="IPR001845">
    <property type="entry name" value="HTH_ArsR_DNA-bd_dom"/>
</dbReference>
<evidence type="ECO:0000313" key="3">
    <source>
        <dbReference type="EMBL" id="RXV70575.1"/>
    </source>
</evidence>
<reference evidence="3 4" key="1">
    <citation type="submission" date="2018-09" db="EMBL/GenBank/DDBJ databases">
        <title>Murine metabolic-syndrome-specific gut microbial biobank.</title>
        <authorList>
            <person name="Liu C."/>
        </authorList>
    </citation>
    <scope>NUCLEOTIDE SEQUENCE [LARGE SCALE GENOMIC DNA]</scope>
    <source>
        <strain evidence="3 4">C-30</strain>
    </source>
</reference>
<protein>
    <submittedName>
        <fullName evidence="3">Transcriptional regulator</fullName>
    </submittedName>
</protein>